<keyword evidence="11" id="KW-0175">Coiled coil</keyword>
<gene>
    <name evidence="15" type="ORF">SEMRO_935_G222040.1</name>
</gene>
<evidence type="ECO:0000256" key="12">
    <source>
        <dbReference type="SAM" id="Phobius"/>
    </source>
</evidence>
<evidence type="ECO:0000256" key="2">
    <source>
        <dbReference type="ARBA" id="ARBA00022448"/>
    </source>
</evidence>
<feature type="chain" id="PRO_5040418481" evidence="13">
    <location>
        <begin position="27"/>
        <end position="733"/>
    </location>
</feature>
<keyword evidence="8" id="KW-0325">Glycoprotein</keyword>
<proteinExistence type="predicted"/>
<keyword evidence="13" id="KW-0732">Signal</keyword>
<comment type="caution">
    <text evidence="15">The sequence shown here is derived from an EMBL/GenBank/DDBJ whole genome shotgun (WGS) entry which is preliminary data.</text>
</comment>
<dbReference type="GO" id="GO:0016020">
    <property type="term" value="C:membrane"/>
    <property type="evidence" value="ECO:0007669"/>
    <property type="project" value="UniProtKB-SubCell"/>
</dbReference>
<keyword evidence="5" id="KW-0406">Ion transport</keyword>
<accession>A0A9N8EBQ4</accession>
<evidence type="ECO:0000256" key="7">
    <source>
        <dbReference type="ARBA" id="ARBA00023170"/>
    </source>
</evidence>
<evidence type="ECO:0000256" key="10">
    <source>
        <dbReference type="ARBA" id="ARBA00023303"/>
    </source>
</evidence>
<feature type="transmembrane region" description="Helical" evidence="12">
    <location>
        <begin position="198"/>
        <end position="218"/>
    </location>
</feature>
<evidence type="ECO:0000256" key="8">
    <source>
        <dbReference type="ARBA" id="ARBA00023180"/>
    </source>
</evidence>
<keyword evidence="6 12" id="KW-0472">Membrane</keyword>
<evidence type="ECO:0000259" key="14">
    <source>
        <dbReference type="Pfam" id="PF00060"/>
    </source>
</evidence>
<feature type="domain" description="Ionotropic glutamate receptor C-terminal" evidence="14">
    <location>
        <begin position="198"/>
        <end position="503"/>
    </location>
</feature>
<dbReference type="Proteomes" id="UP001153069">
    <property type="component" value="Unassembled WGS sequence"/>
</dbReference>
<dbReference type="Gene3D" id="1.10.287.70">
    <property type="match status" value="1"/>
</dbReference>
<evidence type="ECO:0000256" key="1">
    <source>
        <dbReference type="ARBA" id="ARBA00004141"/>
    </source>
</evidence>
<dbReference type="EMBL" id="CAICTM010000933">
    <property type="protein sequence ID" value="CAB9518451.1"/>
    <property type="molecule type" value="Genomic_DNA"/>
</dbReference>
<dbReference type="OrthoDB" id="5984008at2759"/>
<name>A0A9N8EBQ4_9STRA</name>
<dbReference type="InterPro" id="IPR015683">
    <property type="entry name" value="Ionotropic_Glu_rcpt"/>
</dbReference>
<dbReference type="SUPFAM" id="SSF81324">
    <property type="entry name" value="Voltage-gated potassium channels"/>
    <property type="match status" value="1"/>
</dbReference>
<reference evidence="15" key="1">
    <citation type="submission" date="2020-06" db="EMBL/GenBank/DDBJ databases">
        <authorList>
            <consortium name="Plant Systems Biology data submission"/>
        </authorList>
    </citation>
    <scope>NUCLEOTIDE SEQUENCE</scope>
    <source>
        <strain evidence="15">D6</strain>
    </source>
</reference>
<dbReference type="Pfam" id="PF00060">
    <property type="entry name" value="Lig_chan"/>
    <property type="match status" value="1"/>
</dbReference>
<evidence type="ECO:0000256" key="13">
    <source>
        <dbReference type="SAM" id="SignalP"/>
    </source>
</evidence>
<keyword evidence="3 12" id="KW-0812">Transmembrane</keyword>
<dbReference type="GO" id="GO:0015276">
    <property type="term" value="F:ligand-gated monoatomic ion channel activity"/>
    <property type="evidence" value="ECO:0007669"/>
    <property type="project" value="InterPro"/>
</dbReference>
<keyword evidence="10" id="KW-0407">Ion channel</keyword>
<keyword evidence="9" id="KW-1071">Ligand-gated ion channel</keyword>
<dbReference type="InterPro" id="IPR001320">
    <property type="entry name" value="Iontro_rcpt_C"/>
</dbReference>
<evidence type="ECO:0000256" key="9">
    <source>
        <dbReference type="ARBA" id="ARBA00023286"/>
    </source>
</evidence>
<sequence length="733" mass="81692">MEGGVPTFAVLLVALIVASLPCVAQAKGGEIGQVPVLNLAGDFAGGGVRQNICDRYEDFATGKTQLRGALSGMKLTAVFMSDEFLNYTAGEGMSPEDPGILAEIMDVLAERANFTWRDSFGVMDPGNFLDKSWTERLIWSVENFDIAVSSYDHSLERMERGASFTEAWYDGSLILVDQRDPPVPSNVNLLNWAKPFELAVWAVIGMTIILSAVVYQLIEQLSDEREDRSLFQWFSDNLYLSSLSFTQNFEYAPNSVAGRIFGVSTGVWALVITATYTANLASLFVETQRPSVVIDSVEQAVLLGVPICTWEGTNQHEFVSNKYQKAILVPKPNQQEVYKALRRGECALAVMYRDSWLTYEKQSLYNPDCDLEWVGRSIKTIKAGFAVKADAGDLCSSFTRDVLNVHFVEFLNEGGLEQLWEKHRSKRQDINCAAGDEETETVGIFDSRRRRLGTKVSSAASSTPENHRILKGAAVAAASSTSSDGSSNDALSMHQMIGTFALHWMSMTFALLVSVVAKYYSKWEKKELAKQGLEREQQTFRKHGPIVGMPPRANTFVVRNVNGRANQPTATLEATGTRNVIAETLKRPDSDAQRERFCTLEETRKEIAEMLKRPNSSRSLDQCSRDARRERLLASQCSQATYSHESLLTDLQLSDSSMRPLEPDTDIPLRDDCGASSEKADLAEERQLYQNKLENVEARMGTMDDKIEMILSMLKQQNDLIVDRKSQLHSPSL</sequence>
<feature type="coiled-coil region" evidence="11">
    <location>
        <begin position="679"/>
        <end position="706"/>
    </location>
</feature>
<keyword evidence="4 12" id="KW-1133">Transmembrane helix</keyword>
<protein>
    <submittedName>
        <fullName evidence="15">Receptor subunit 1</fullName>
    </submittedName>
</protein>
<evidence type="ECO:0000313" key="15">
    <source>
        <dbReference type="EMBL" id="CAB9518451.1"/>
    </source>
</evidence>
<organism evidence="15 16">
    <name type="scientific">Seminavis robusta</name>
    <dbReference type="NCBI Taxonomy" id="568900"/>
    <lineage>
        <taxon>Eukaryota</taxon>
        <taxon>Sar</taxon>
        <taxon>Stramenopiles</taxon>
        <taxon>Ochrophyta</taxon>
        <taxon>Bacillariophyta</taxon>
        <taxon>Bacillariophyceae</taxon>
        <taxon>Bacillariophycidae</taxon>
        <taxon>Naviculales</taxon>
        <taxon>Naviculaceae</taxon>
        <taxon>Seminavis</taxon>
    </lineage>
</organism>
<evidence type="ECO:0000256" key="6">
    <source>
        <dbReference type="ARBA" id="ARBA00023136"/>
    </source>
</evidence>
<comment type="subcellular location">
    <subcellularLocation>
        <location evidence="1">Membrane</location>
        <topology evidence="1">Multi-pass membrane protein</topology>
    </subcellularLocation>
</comment>
<evidence type="ECO:0000256" key="3">
    <source>
        <dbReference type="ARBA" id="ARBA00022692"/>
    </source>
</evidence>
<keyword evidence="16" id="KW-1185">Reference proteome</keyword>
<evidence type="ECO:0000256" key="5">
    <source>
        <dbReference type="ARBA" id="ARBA00023065"/>
    </source>
</evidence>
<feature type="signal peptide" evidence="13">
    <location>
        <begin position="1"/>
        <end position="26"/>
    </location>
</feature>
<keyword evidence="7 15" id="KW-0675">Receptor</keyword>
<evidence type="ECO:0000256" key="4">
    <source>
        <dbReference type="ARBA" id="ARBA00022989"/>
    </source>
</evidence>
<evidence type="ECO:0000256" key="11">
    <source>
        <dbReference type="SAM" id="Coils"/>
    </source>
</evidence>
<dbReference type="SUPFAM" id="SSF53850">
    <property type="entry name" value="Periplasmic binding protein-like II"/>
    <property type="match status" value="1"/>
</dbReference>
<dbReference type="AlphaFoldDB" id="A0A9N8EBQ4"/>
<evidence type="ECO:0000313" key="16">
    <source>
        <dbReference type="Proteomes" id="UP001153069"/>
    </source>
</evidence>
<keyword evidence="2" id="KW-0813">Transport</keyword>
<dbReference type="PANTHER" id="PTHR18966">
    <property type="entry name" value="IONOTROPIC GLUTAMATE RECEPTOR"/>
    <property type="match status" value="1"/>
</dbReference>